<dbReference type="PATRIC" id="fig|76731.3.peg.45"/>
<gene>
    <name evidence="1" type="ORF">RD2015_44</name>
</gene>
<dbReference type="EMBL" id="CP013729">
    <property type="protein sequence ID" value="ALV04550.1"/>
    <property type="molecule type" value="Genomic_DNA"/>
</dbReference>
<evidence type="ECO:0000313" key="2">
    <source>
        <dbReference type="Proteomes" id="UP000060699"/>
    </source>
</evidence>
<dbReference type="InterPro" id="IPR014547">
    <property type="entry name" value="UCP028477"/>
</dbReference>
<keyword evidence="2" id="KW-1185">Reference proteome</keyword>
<reference evidence="1 2" key="1">
    <citation type="submission" date="2015-12" db="EMBL/GenBank/DDBJ databases">
        <title>Complete genome of Roseateles depolymerans KCTC 42856.</title>
        <authorList>
            <person name="Kim K.M."/>
        </authorList>
    </citation>
    <scope>NUCLEOTIDE SEQUENCE [LARGE SCALE GENOMIC DNA]</scope>
    <source>
        <strain evidence="1 2">KCTC 42856</strain>
    </source>
</reference>
<dbReference type="STRING" id="76731.RD2015_44"/>
<dbReference type="AlphaFoldDB" id="A0A0U3CT95"/>
<evidence type="ECO:0000313" key="1">
    <source>
        <dbReference type="EMBL" id="ALV04550.1"/>
    </source>
</evidence>
<proteinExistence type="predicted"/>
<dbReference type="KEGG" id="rdp:RD2015_44"/>
<accession>A0A0U3CT95</accession>
<dbReference type="OrthoDB" id="9000139at2"/>
<name>A0A0U3CT95_9BURK</name>
<protein>
    <submittedName>
        <fullName evidence="1">Conserved hypothetical signal peptide protein</fullName>
    </submittedName>
</protein>
<sequence length="335" mass="36569" precursor="true">MAAWRRVAHRLPLAAASLGAALLAFSPPAAAQSASLGLCERGASLSASDQDLVLRFTAIVLRELQGSGARTALVSRAGTDLRRFGIRYSHAGMALQDNPEGTWAVRQLYYVCDESRPRLFDQGLGAFLLAGKATGSTFVSIVTLPEDSQPGSQGAAPDPQKGPERPLHDRLLDTATALALLSPSYSANAYAFGLRHQNCNQWVAEMMAAAWDPAFEQAVEPVGPRQYDRRRAQAWLQAAGYQPTRIQVGSHGLMFIGQWIPLLHMDDHPLDDLYALRMQVSLPGALEAFLHQQVPSARRVEVCLRDRQVVVHRGWSSLGDDCQPVDPLDEVRTLD</sequence>
<dbReference type="Pfam" id="PF09916">
    <property type="entry name" value="DUF2145"/>
    <property type="match status" value="1"/>
</dbReference>
<organism evidence="1 2">
    <name type="scientific">Roseateles depolymerans</name>
    <dbReference type="NCBI Taxonomy" id="76731"/>
    <lineage>
        <taxon>Bacteria</taxon>
        <taxon>Pseudomonadati</taxon>
        <taxon>Pseudomonadota</taxon>
        <taxon>Betaproteobacteria</taxon>
        <taxon>Burkholderiales</taxon>
        <taxon>Sphaerotilaceae</taxon>
        <taxon>Roseateles</taxon>
    </lineage>
</organism>
<dbReference type="Proteomes" id="UP000060699">
    <property type="component" value="Chromosome"/>
</dbReference>
<dbReference type="PIRSF" id="PIRSF028477">
    <property type="entry name" value="UCP028477"/>
    <property type="match status" value="1"/>
</dbReference>